<dbReference type="CDD" id="cd11713">
    <property type="entry name" value="GINS_A_psf3"/>
    <property type="match status" value="1"/>
</dbReference>
<evidence type="ECO:0000259" key="8">
    <source>
        <dbReference type="Pfam" id="PF05916"/>
    </source>
</evidence>
<dbReference type="CDD" id="cd21693">
    <property type="entry name" value="GINS_B_Psf3"/>
    <property type="match status" value="1"/>
</dbReference>
<dbReference type="HOGENOM" id="CLU_081646_0_1_1"/>
<dbReference type="InterPro" id="IPR038437">
    <property type="entry name" value="GINS_Psf3_sf"/>
</dbReference>
<keyword evidence="6 7" id="KW-0539">Nucleus</keyword>
<dbReference type="InterPro" id="IPR010492">
    <property type="entry name" value="GINS_Psf3"/>
</dbReference>
<dbReference type="GO" id="GO:0071162">
    <property type="term" value="C:CMG complex"/>
    <property type="evidence" value="ECO:0007669"/>
    <property type="project" value="EnsemblFungi"/>
</dbReference>
<evidence type="ECO:0000256" key="7">
    <source>
        <dbReference type="RuleBase" id="RU367161"/>
    </source>
</evidence>
<comment type="subcellular location">
    <subcellularLocation>
        <location evidence="1 7">Nucleus</location>
    </subcellularLocation>
</comment>
<dbReference type="eggNOG" id="KOG1106">
    <property type="taxonomic scope" value="Eukaryota"/>
</dbReference>
<dbReference type="GO" id="GO:0043596">
    <property type="term" value="C:nuclear replication fork"/>
    <property type="evidence" value="ECO:0007669"/>
    <property type="project" value="EnsemblFungi"/>
</dbReference>
<keyword evidence="11" id="KW-1185">Reference proteome</keyword>
<organism evidence="10 11">
    <name type="scientific">Huiozyma naganishii (strain ATCC MYA-139 / BCRC 22969 / CBS 8797 / KCTC 17520 / NBRC 10181 / NCYC 3082 / Yp74L-3)</name>
    <name type="common">Yeast</name>
    <name type="synonym">Kazachstania naganishii</name>
    <dbReference type="NCBI Taxonomy" id="1071383"/>
    <lineage>
        <taxon>Eukaryota</taxon>
        <taxon>Fungi</taxon>
        <taxon>Dikarya</taxon>
        <taxon>Ascomycota</taxon>
        <taxon>Saccharomycotina</taxon>
        <taxon>Saccharomycetes</taxon>
        <taxon>Saccharomycetales</taxon>
        <taxon>Saccharomycetaceae</taxon>
        <taxon>Huiozyma</taxon>
    </lineage>
</organism>
<accession>J7S3H5</accession>
<evidence type="ECO:0000256" key="2">
    <source>
        <dbReference type="ARBA" id="ARBA00006343"/>
    </source>
</evidence>
<dbReference type="STRING" id="1071383.J7S3H5"/>
<dbReference type="InterPro" id="IPR055221">
    <property type="entry name" value="PSF3_N"/>
</dbReference>
<comment type="subunit">
    <text evidence="3">Component of the GINS complex which is a heterotetramer of SLD5, PSF1, PSF2 and PSF3.</text>
</comment>
<evidence type="ECO:0000256" key="5">
    <source>
        <dbReference type="ARBA" id="ARBA00022705"/>
    </source>
</evidence>
<dbReference type="SUPFAM" id="SSF158573">
    <property type="entry name" value="GINS helical bundle-like"/>
    <property type="match status" value="1"/>
</dbReference>
<dbReference type="KEGG" id="kng:KNAG_0K02640"/>
<dbReference type="GO" id="GO:0000811">
    <property type="term" value="C:GINS complex"/>
    <property type="evidence" value="ECO:0007669"/>
    <property type="project" value="UniProtKB-UniRule"/>
</dbReference>
<proteinExistence type="inferred from homology"/>
<evidence type="ECO:0000313" key="10">
    <source>
        <dbReference type="EMBL" id="CCK72627.1"/>
    </source>
</evidence>
<dbReference type="GO" id="GO:1902975">
    <property type="term" value="P:mitotic DNA replication initiation"/>
    <property type="evidence" value="ECO:0007669"/>
    <property type="project" value="TreeGrafter"/>
</dbReference>
<evidence type="ECO:0000256" key="4">
    <source>
        <dbReference type="ARBA" id="ARBA00015140"/>
    </source>
</evidence>
<dbReference type="OMA" id="HNSYKDT"/>
<dbReference type="PANTHER" id="PTHR22768:SF0">
    <property type="entry name" value="DNA REPLICATION COMPLEX GINS PROTEIN PSF3"/>
    <property type="match status" value="1"/>
</dbReference>
<reference evidence="11" key="2">
    <citation type="submission" date="2012-08" db="EMBL/GenBank/DDBJ databases">
        <title>Genome sequence of Kazachstania naganishii.</title>
        <authorList>
            <person name="Gordon J.L."/>
            <person name="Armisen D."/>
            <person name="Proux-Wera E."/>
            <person name="OhEigeartaigh S.S."/>
            <person name="Byrne K.P."/>
            <person name="Wolfe K.H."/>
        </authorList>
    </citation>
    <scope>NUCLEOTIDE SEQUENCE [LARGE SCALE GENOMIC DNA]</scope>
    <source>
        <strain evidence="11">ATCC MYA-139 / BCRC 22969 / CBS 8797 / CCRC 22969 / KCTC 17520 / NBRC 10181 / NCYC 3082</strain>
    </source>
</reference>
<protein>
    <recommendedName>
        <fullName evidence="4 7">DNA replication complex GINS protein PSF3</fullName>
    </recommendedName>
</protein>
<evidence type="ECO:0000256" key="1">
    <source>
        <dbReference type="ARBA" id="ARBA00004123"/>
    </source>
</evidence>
<evidence type="ECO:0000256" key="6">
    <source>
        <dbReference type="ARBA" id="ARBA00023242"/>
    </source>
</evidence>
<evidence type="ECO:0000256" key="3">
    <source>
        <dbReference type="ARBA" id="ARBA00011352"/>
    </source>
</evidence>
<comment type="function">
    <text evidence="7">The GINS complex plays an essential role in the initiation of DNA replication.</text>
</comment>
<dbReference type="EMBL" id="HE978324">
    <property type="protein sequence ID" value="CCK72627.1"/>
    <property type="molecule type" value="Genomic_DNA"/>
</dbReference>
<gene>
    <name evidence="10" type="primary">KNAG0K02640</name>
    <name evidence="10" type="ordered locus">KNAG_0K02640</name>
</gene>
<dbReference type="OrthoDB" id="10251744at2759"/>
<comment type="similarity">
    <text evidence="2 7">Belongs to the GINS3/PSF3 family.</text>
</comment>
<dbReference type="Proteomes" id="UP000006310">
    <property type="component" value="Chromosome 11"/>
</dbReference>
<reference evidence="10 11" key="1">
    <citation type="journal article" date="2011" name="Proc. Natl. Acad. Sci. U.S.A.">
        <title>Evolutionary erosion of yeast sex chromosomes by mating-type switching accidents.</title>
        <authorList>
            <person name="Gordon J.L."/>
            <person name="Armisen D."/>
            <person name="Proux-Wera E."/>
            <person name="Oheigeartaigh S.S."/>
            <person name="Byrne K.P."/>
            <person name="Wolfe K.H."/>
        </authorList>
    </citation>
    <scope>NUCLEOTIDE SEQUENCE [LARGE SCALE GENOMIC DNA]</scope>
    <source>
        <strain evidence="11">ATCC MYA-139 / BCRC 22969 / CBS 8797 / CCRC 22969 / KCTC 17520 / NBRC 10181 / NCYC 3082</strain>
    </source>
</reference>
<dbReference type="RefSeq" id="XP_022466872.1">
    <property type="nucleotide sequence ID" value="XM_022610591.1"/>
</dbReference>
<name>J7S3H5_HUIN7</name>
<dbReference type="PANTHER" id="PTHR22768">
    <property type="entry name" value="DNA REPLICATION COMPLEX GINS PROTEIN PSF3"/>
    <property type="match status" value="1"/>
</dbReference>
<feature type="domain" description="GINS subunit" evidence="8">
    <location>
        <begin position="83"/>
        <end position="196"/>
    </location>
</feature>
<evidence type="ECO:0000259" key="9">
    <source>
        <dbReference type="Pfam" id="PF22466"/>
    </source>
</evidence>
<dbReference type="Pfam" id="PF05916">
    <property type="entry name" value="Sld5"/>
    <property type="match status" value="1"/>
</dbReference>
<keyword evidence="5 7" id="KW-0235">DNA replication</keyword>
<dbReference type="InterPro" id="IPR021151">
    <property type="entry name" value="GINS_A"/>
</dbReference>
<dbReference type="AlphaFoldDB" id="J7S3H5"/>
<dbReference type="GO" id="GO:0000727">
    <property type="term" value="P:double-strand break repair via break-induced replication"/>
    <property type="evidence" value="ECO:0007669"/>
    <property type="project" value="EnsemblFungi"/>
</dbReference>
<sequence>MGYFDVDDVLADAVEVPCKFQLEVAQVGFLAGQPGESVARNSKLELPLWLARILAIVGAGDGEGDGDGDTPFVELLPPDTFAARVMNAVKADPVALDLHAVSPYFYALAVKWVNLFSDAELGETVARLLLARAQEINSNAANVTLVERTLDDLAGPLASRQNGVHHSSPFMLTMDEWEKTVYKEAHEAYRDSKKWLLQ</sequence>
<dbReference type="GeneID" id="34528394"/>
<dbReference type="InterPro" id="IPR036224">
    <property type="entry name" value="GINS_bundle-like_dom_sf"/>
</dbReference>
<dbReference type="Gene3D" id="1.20.58.2050">
    <property type="match status" value="1"/>
</dbReference>
<evidence type="ECO:0000313" key="11">
    <source>
        <dbReference type="Proteomes" id="UP000006310"/>
    </source>
</evidence>
<dbReference type="Pfam" id="PF22466">
    <property type="entry name" value="PSF3_N"/>
    <property type="match status" value="1"/>
</dbReference>
<feature type="domain" description="DNA replication complex GINS protein PSF3 N-terminal" evidence="9">
    <location>
        <begin position="4"/>
        <end position="56"/>
    </location>
</feature>
<dbReference type="SUPFAM" id="SSF160059">
    <property type="entry name" value="PriA/YqbF domain"/>
    <property type="match status" value="1"/>
</dbReference>